<proteinExistence type="predicted"/>
<evidence type="ECO:0000256" key="1">
    <source>
        <dbReference type="ARBA" id="ARBA00023157"/>
    </source>
</evidence>
<dbReference type="WBParaSite" id="GPUH_0002244101-mRNA-1">
    <property type="protein sequence ID" value="GPUH_0002244101-mRNA-1"/>
    <property type="gene ID" value="GPUH_0002244101"/>
</dbReference>
<keyword evidence="1" id="KW-1015">Disulfide bond</keyword>
<keyword evidence="2" id="KW-0768">Sushi</keyword>
<organism evidence="6">
    <name type="scientific">Gongylonema pulchrum</name>
    <dbReference type="NCBI Taxonomy" id="637853"/>
    <lineage>
        <taxon>Eukaryota</taxon>
        <taxon>Metazoa</taxon>
        <taxon>Ecdysozoa</taxon>
        <taxon>Nematoda</taxon>
        <taxon>Chromadorea</taxon>
        <taxon>Rhabditida</taxon>
        <taxon>Spirurina</taxon>
        <taxon>Spiruromorpha</taxon>
        <taxon>Spiruroidea</taxon>
        <taxon>Gongylonematidae</taxon>
        <taxon>Gongylonema</taxon>
    </lineage>
</organism>
<dbReference type="CDD" id="cd00033">
    <property type="entry name" value="CCP"/>
    <property type="match status" value="1"/>
</dbReference>
<protein>
    <submittedName>
        <fullName evidence="6">Sushi domain-containing protein</fullName>
    </submittedName>
</protein>
<evidence type="ECO:0000313" key="5">
    <source>
        <dbReference type="Proteomes" id="UP000271098"/>
    </source>
</evidence>
<feature type="domain" description="Sushi" evidence="3">
    <location>
        <begin position="11"/>
        <end position="71"/>
    </location>
</feature>
<accession>A0A183EN73</accession>
<reference evidence="6" key="1">
    <citation type="submission" date="2016-06" db="UniProtKB">
        <authorList>
            <consortium name="WormBaseParasite"/>
        </authorList>
    </citation>
    <scope>IDENTIFICATION</scope>
</reference>
<dbReference type="EMBL" id="UYRT01095043">
    <property type="protein sequence ID" value="VDN39987.1"/>
    <property type="molecule type" value="Genomic_DNA"/>
</dbReference>
<evidence type="ECO:0000313" key="6">
    <source>
        <dbReference type="WBParaSite" id="GPUH_0002244101-mRNA-1"/>
    </source>
</evidence>
<comment type="caution">
    <text evidence="2">Lacks conserved residue(s) required for the propagation of feature annotation.</text>
</comment>
<evidence type="ECO:0000256" key="2">
    <source>
        <dbReference type="PROSITE-ProRule" id="PRU00302"/>
    </source>
</evidence>
<keyword evidence="5" id="KW-1185">Reference proteome</keyword>
<dbReference type="AlphaFoldDB" id="A0A183EN73"/>
<reference evidence="4 5" key="2">
    <citation type="submission" date="2018-11" db="EMBL/GenBank/DDBJ databases">
        <authorList>
            <consortium name="Pathogen Informatics"/>
        </authorList>
    </citation>
    <scope>NUCLEOTIDE SEQUENCE [LARGE SCALE GENOMIC DNA]</scope>
</reference>
<dbReference type="OrthoDB" id="430340at2759"/>
<sequence length="72" mass="7633">MQIRSVTITAVYCSAVPQIANGFASSATNVSYGGSAKYTCYDGFDFASGKSTEEIFCTDEGRWTLAPSCKGI</sequence>
<dbReference type="Proteomes" id="UP000271098">
    <property type="component" value="Unassembled WGS sequence"/>
</dbReference>
<dbReference type="InterPro" id="IPR035976">
    <property type="entry name" value="Sushi/SCR/CCP_sf"/>
</dbReference>
<dbReference type="SUPFAM" id="SSF57535">
    <property type="entry name" value="Complement control module/SCR domain"/>
    <property type="match status" value="1"/>
</dbReference>
<dbReference type="Pfam" id="PF00084">
    <property type="entry name" value="Sushi"/>
    <property type="match status" value="1"/>
</dbReference>
<evidence type="ECO:0000313" key="4">
    <source>
        <dbReference type="EMBL" id="VDN39987.1"/>
    </source>
</evidence>
<dbReference type="Gene3D" id="2.10.70.10">
    <property type="entry name" value="Complement Module, domain 1"/>
    <property type="match status" value="1"/>
</dbReference>
<gene>
    <name evidence="4" type="ORF">GPUH_LOCUS22414</name>
</gene>
<dbReference type="SMART" id="SM00032">
    <property type="entry name" value="CCP"/>
    <property type="match status" value="1"/>
</dbReference>
<evidence type="ECO:0000259" key="3">
    <source>
        <dbReference type="PROSITE" id="PS50923"/>
    </source>
</evidence>
<dbReference type="PROSITE" id="PS50923">
    <property type="entry name" value="SUSHI"/>
    <property type="match status" value="1"/>
</dbReference>
<dbReference type="InterPro" id="IPR000436">
    <property type="entry name" value="Sushi_SCR_CCP_dom"/>
</dbReference>
<name>A0A183EN73_9BILA</name>